<gene>
    <name evidence="1" type="ORF">Godav_019853</name>
</gene>
<evidence type="ECO:0000313" key="2">
    <source>
        <dbReference type="Proteomes" id="UP000593561"/>
    </source>
</evidence>
<dbReference type="AlphaFoldDB" id="A0A7J8R159"/>
<accession>A0A7J8R159</accession>
<sequence>MIIYLLVNQSSFQSWRVCRITCHSLRSMTSHIYCWKTEASANPC</sequence>
<comment type="caution">
    <text evidence="1">The sequence shown here is derived from an EMBL/GenBank/DDBJ whole genome shotgun (WGS) entry which is preliminary data.</text>
</comment>
<organism evidence="1 2">
    <name type="scientific">Gossypium davidsonii</name>
    <name type="common">Davidson's cotton</name>
    <name type="synonym">Gossypium klotzschianum subsp. davidsonii</name>
    <dbReference type="NCBI Taxonomy" id="34287"/>
    <lineage>
        <taxon>Eukaryota</taxon>
        <taxon>Viridiplantae</taxon>
        <taxon>Streptophyta</taxon>
        <taxon>Embryophyta</taxon>
        <taxon>Tracheophyta</taxon>
        <taxon>Spermatophyta</taxon>
        <taxon>Magnoliopsida</taxon>
        <taxon>eudicotyledons</taxon>
        <taxon>Gunneridae</taxon>
        <taxon>Pentapetalae</taxon>
        <taxon>rosids</taxon>
        <taxon>malvids</taxon>
        <taxon>Malvales</taxon>
        <taxon>Malvaceae</taxon>
        <taxon>Malvoideae</taxon>
        <taxon>Gossypium</taxon>
    </lineage>
</organism>
<keyword evidence="2" id="KW-1185">Reference proteome</keyword>
<dbReference type="EMBL" id="JABFAC010000002">
    <property type="protein sequence ID" value="MBA0607574.1"/>
    <property type="molecule type" value="Genomic_DNA"/>
</dbReference>
<dbReference type="Proteomes" id="UP000593561">
    <property type="component" value="Unassembled WGS sequence"/>
</dbReference>
<evidence type="ECO:0000313" key="1">
    <source>
        <dbReference type="EMBL" id="MBA0607574.1"/>
    </source>
</evidence>
<protein>
    <submittedName>
        <fullName evidence="1">Uncharacterized protein</fullName>
    </submittedName>
</protein>
<name>A0A7J8R159_GOSDV</name>
<proteinExistence type="predicted"/>
<reference evidence="1 2" key="1">
    <citation type="journal article" date="2019" name="Genome Biol. Evol.">
        <title>Insights into the evolution of the New World diploid cottons (Gossypium, subgenus Houzingenia) based on genome sequencing.</title>
        <authorList>
            <person name="Grover C.E."/>
            <person name="Arick M.A. 2nd"/>
            <person name="Thrash A."/>
            <person name="Conover J.L."/>
            <person name="Sanders W.S."/>
            <person name="Peterson D.G."/>
            <person name="Frelichowski J.E."/>
            <person name="Scheffler J.A."/>
            <person name="Scheffler B.E."/>
            <person name="Wendel J.F."/>
        </authorList>
    </citation>
    <scope>NUCLEOTIDE SEQUENCE [LARGE SCALE GENOMIC DNA]</scope>
    <source>
        <strain evidence="1">27</strain>
        <tissue evidence="1">Leaf</tissue>
    </source>
</reference>